<gene>
    <name evidence="2" type="primary">BQ5605_C009g05600</name>
    <name evidence="2" type="ORF">BQ5605_C009G05600</name>
</gene>
<evidence type="ECO:0000256" key="1">
    <source>
        <dbReference type="SAM" id="MobiDB-lite"/>
    </source>
</evidence>
<keyword evidence="3" id="KW-1185">Reference proteome</keyword>
<evidence type="ECO:0000313" key="2">
    <source>
        <dbReference type="EMBL" id="SGY82850.1"/>
    </source>
</evidence>
<reference evidence="2 3" key="1">
    <citation type="submission" date="2016-11" db="EMBL/GenBank/DDBJ databases">
        <authorList>
            <person name="Jaros S."/>
            <person name="Januszkiewicz K."/>
            <person name="Wedrychowicz H."/>
        </authorList>
    </citation>
    <scope>NUCLEOTIDE SEQUENCE [LARGE SCALE GENOMIC DNA]</scope>
</reference>
<organism evidence="2 3">
    <name type="scientific">Microbotryum silenes-dioicae</name>
    <dbReference type="NCBI Taxonomy" id="796604"/>
    <lineage>
        <taxon>Eukaryota</taxon>
        <taxon>Fungi</taxon>
        <taxon>Dikarya</taxon>
        <taxon>Basidiomycota</taxon>
        <taxon>Pucciniomycotina</taxon>
        <taxon>Microbotryomycetes</taxon>
        <taxon>Microbotryales</taxon>
        <taxon>Microbotryaceae</taxon>
        <taxon>Microbotryum</taxon>
    </lineage>
</organism>
<protein>
    <submittedName>
        <fullName evidence="2">BQ5605_C009g05600 protein</fullName>
    </submittedName>
</protein>
<name>A0A2X0PF06_9BASI</name>
<feature type="compositionally biased region" description="Polar residues" evidence="1">
    <location>
        <begin position="13"/>
        <end position="24"/>
    </location>
</feature>
<accession>A0A2X0PF06</accession>
<dbReference type="EMBL" id="FQNC01000049">
    <property type="protein sequence ID" value="SGY82850.1"/>
    <property type="molecule type" value="Genomic_DNA"/>
</dbReference>
<dbReference type="AlphaFoldDB" id="A0A2X0PF06"/>
<feature type="region of interest" description="Disordered" evidence="1">
    <location>
        <begin position="1"/>
        <end position="32"/>
    </location>
</feature>
<feature type="compositionally biased region" description="Basic and acidic residues" evidence="1">
    <location>
        <begin position="1"/>
        <end position="12"/>
    </location>
</feature>
<evidence type="ECO:0000313" key="3">
    <source>
        <dbReference type="Proteomes" id="UP000249464"/>
    </source>
</evidence>
<dbReference type="Proteomes" id="UP000249464">
    <property type="component" value="Unassembled WGS sequence"/>
</dbReference>
<sequence length="280" mass="31268">MLARDRSSRSDSETSGAASENAAATSLLPRPQGDRLVQFEPEEISADGLSFLFETVGGDLGTLESFAFASYERATTRHYLLSDQELARLLDLVESTSEDLNPGEDEHVTYEDPNKVIYVRYVGSTRGQTAYNRTIEDRRQRKTGIVGEFLGTLLEVAPRAYEHGKTFEQVIIAFFGRDKLLNVQAGGFYASYAPDPSDIEFPKSPTSRFFQNFAQWSKPVPRAMIEQLKHWKDYVADLMGSGSMAERVDCGLLAMRSATYSFQCLSCSIIARGWDGYKNS</sequence>
<proteinExistence type="predicted"/>